<dbReference type="InterPro" id="IPR051157">
    <property type="entry name" value="PDH/Transketolase"/>
</dbReference>
<organism evidence="2">
    <name type="scientific">viral metagenome</name>
    <dbReference type="NCBI Taxonomy" id="1070528"/>
    <lineage>
        <taxon>unclassified sequences</taxon>
        <taxon>metagenomes</taxon>
        <taxon>organismal metagenomes</taxon>
    </lineage>
</organism>
<protein>
    <submittedName>
        <fullName evidence="2">Putative transketolase domain containing protein</fullName>
    </submittedName>
</protein>
<dbReference type="Pfam" id="PF02779">
    <property type="entry name" value="Transket_pyr"/>
    <property type="match status" value="1"/>
</dbReference>
<dbReference type="EMBL" id="MT142658">
    <property type="protein sequence ID" value="QJA86784.1"/>
    <property type="molecule type" value="Genomic_DNA"/>
</dbReference>
<dbReference type="SUPFAM" id="SSF52518">
    <property type="entry name" value="Thiamin diphosphate-binding fold (THDP-binding)"/>
    <property type="match status" value="1"/>
</dbReference>
<dbReference type="InterPro" id="IPR005475">
    <property type="entry name" value="Transketolase-like_Pyr-bd"/>
</dbReference>
<dbReference type="PANTHER" id="PTHR43825">
    <property type="entry name" value="PYRUVATE DEHYDROGENASE E1 COMPONENT"/>
    <property type="match status" value="1"/>
</dbReference>
<gene>
    <name evidence="2" type="ORF">MM415B03121_0019</name>
</gene>
<dbReference type="CDD" id="cd07033">
    <property type="entry name" value="TPP_PYR_DXS_TK_like"/>
    <property type="match status" value="1"/>
</dbReference>
<reference evidence="2" key="1">
    <citation type="submission" date="2020-03" db="EMBL/GenBank/DDBJ databases">
        <title>The deep terrestrial virosphere.</title>
        <authorList>
            <person name="Holmfeldt K."/>
            <person name="Nilsson E."/>
            <person name="Simone D."/>
            <person name="Lopez-Fernandez M."/>
            <person name="Wu X."/>
            <person name="de Brujin I."/>
            <person name="Lundin D."/>
            <person name="Andersson A."/>
            <person name="Bertilsson S."/>
            <person name="Dopson M."/>
        </authorList>
    </citation>
    <scope>NUCLEOTIDE SEQUENCE</scope>
    <source>
        <strain evidence="2">MM415B03121</strain>
    </source>
</reference>
<dbReference type="AlphaFoldDB" id="A0A6M3KZE2"/>
<evidence type="ECO:0000259" key="1">
    <source>
        <dbReference type="SMART" id="SM00861"/>
    </source>
</evidence>
<dbReference type="SMART" id="SM00861">
    <property type="entry name" value="Transket_pyr"/>
    <property type="match status" value="1"/>
</dbReference>
<feature type="domain" description="Transketolase-like pyrimidine-binding" evidence="1">
    <location>
        <begin position="1"/>
        <end position="156"/>
    </location>
</feature>
<name>A0A6M3KZE2_9ZZZZ</name>
<evidence type="ECO:0000313" key="2">
    <source>
        <dbReference type="EMBL" id="QJA86784.1"/>
    </source>
</evidence>
<dbReference type="InterPro" id="IPR029061">
    <property type="entry name" value="THDP-binding"/>
</dbReference>
<accession>A0A6M3KZE2</accession>
<dbReference type="Gene3D" id="3.40.50.970">
    <property type="match status" value="1"/>
</dbReference>
<dbReference type="PANTHER" id="PTHR43825:SF5">
    <property type="entry name" value="HYPOTHETICAL TRANSKETOLASE FAMILY PROTEIN"/>
    <property type="match status" value="1"/>
</dbReference>
<sequence length="156" mass="18050">MRKAFFNSLIKLAEKNKNVIFLTDDLGFGFFEEYKEKFPEQFINCGITEQSMTGIAAGLALGGKKPYIYGTIPFVLMRNYEQLRDDICYNNLDVKVVGYSMSGFIGFTHNLEGLENEEDLLKNLPNIKRYYPKTPEEIERVMTKSYKSLKPSFIRL</sequence>
<proteinExistence type="predicted"/>